<dbReference type="Gene3D" id="2.60.40.790">
    <property type="match status" value="1"/>
</dbReference>
<evidence type="ECO:0000313" key="2">
    <source>
        <dbReference type="EMBL" id="SFV51638.1"/>
    </source>
</evidence>
<name>A0A1W1BDX7_9ZZZZ</name>
<protein>
    <submittedName>
        <fullName evidence="2">Heat shock protein, Hsp20 family</fullName>
    </submittedName>
</protein>
<dbReference type="SUPFAM" id="SSF49764">
    <property type="entry name" value="HSP20-like chaperones"/>
    <property type="match status" value="1"/>
</dbReference>
<dbReference type="Pfam" id="PF00011">
    <property type="entry name" value="HSP20"/>
    <property type="match status" value="1"/>
</dbReference>
<dbReference type="AlphaFoldDB" id="A0A1W1BDX7"/>
<evidence type="ECO:0000259" key="1">
    <source>
        <dbReference type="PROSITE" id="PS01031"/>
    </source>
</evidence>
<dbReference type="PANTHER" id="PTHR11527">
    <property type="entry name" value="HEAT-SHOCK PROTEIN 20 FAMILY MEMBER"/>
    <property type="match status" value="1"/>
</dbReference>
<organism evidence="2">
    <name type="scientific">hydrothermal vent metagenome</name>
    <dbReference type="NCBI Taxonomy" id="652676"/>
    <lineage>
        <taxon>unclassified sequences</taxon>
        <taxon>metagenomes</taxon>
        <taxon>ecological metagenomes</taxon>
    </lineage>
</organism>
<dbReference type="CDD" id="cd06464">
    <property type="entry name" value="ACD_sHsps-like"/>
    <property type="match status" value="1"/>
</dbReference>
<keyword evidence="2" id="KW-0346">Stress response</keyword>
<accession>A0A1W1BDX7</accession>
<reference evidence="2" key="1">
    <citation type="submission" date="2016-10" db="EMBL/GenBank/DDBJ databases">
        <authorList>
            <person name="de Groot N.N."/>
        </authorList>
    </citation>
    <scope>NUCLEOTIDE SEQUENCE</scope>
</reference>
<proteinExistence type="predicted"/>
<dbReference type="EMBL" id="FPHD01000015">
    <property type="protein sequence ID" value="SFV51638.1"/>
    <property type="molecule type" value="Genomic_DNA"/>
</dbReference>
<sequence length="148" mass="17201">MFVTRYNPHNEFSDVKRGFEVLNTIMNNLDLGRDESEIASFLPAVNTREGEEAYYIELDLPGIKKEDIEITTEDNVLTISGERKLKEEAKEEDYYKVESRYGKFSRSFTLPEKVNVEDIHAESKEGVLEVVIPKLKEEEKKPKKIEIK</sequence>
<feature type="domain" description="SHSP" evidence="1">
    <location>
        <begin position="36"/>
        <end position="148"/>
    </location>
</feature>
<dbReference type="InterPro" id="IPR008978">
    <property type="entry name" value="HSP20-like_chaperone"/>
</dbReference>
<dbReference type="InterPro" id="IPR002068">
    <property type="entry name" value="A-crystallin/Hsp20_dom"/>
</dbReference>
<dbReference type="PROSITE" id="PS01031">
    <property type="entry name" value="SHSP"/>
    <property type="match status" value="1"/>
</dbReference>
<dbReference type="InterPro" id="IPR031107">
    <property type="entry name" value="Small_HSP"/>
</dbReference>
<gene>
    <name evidence="2" type="ORF">MNB_SV-8-767</name>
</gene>